<evidence type="ECO:0000256" key="1">
    <source>
        <dbReference type="SAM" id="MobiDB-lite"/>
    </source>
</evidence>
<feature type="domain" description="HMA" evidence="2">
    <location>
        <begin position="110"/>
        <end position="177"/>
    </location>
</feature>
<evidence type="ECO:0000313" key="4">
    <source>
        <dbReference type="RefSeq" id="XP_022958686.1"/>
    </source>
</evidence>
<dbReference type="GeneID" id="111459839"/>
<dbReference type="Pfam" id="PF00403">
    <property type="entry name" value="HMA"/>
    <property type="match status" value="2"/>
</dbReference>
<dbReference type="AlphaFoldDB" id="A0A6J1H2S6"/>
<dbReference type="Gene3D" id="3.30.70.100">
    <property type="match status" value="2"/>
</dbReference>
<proteinExistence type="predicted"/>
<dbReference type="PANTHER" id="PTHR46413:SF2">
    <property type="entry name" value="HEAVY METAL-ASSOCIATED ISOPRENYLATED PLANT PROTEIN 3"/>
    <property type="match status" value="1"/>
</dbReference>
<name>A0A6J1H2S6_CUCMO</name>
<dbReference type="GO" id="GO:0046872">
    <property type="term" value="F:metal ion binding"/>
    <property type="evidence" value="ECO:0007669"/>
    <property type="project" value="InterPro"/>
</dbReference>
<protein>
    <submittedName>
        <fullName evidence="4">Heavy metal-associated isoprenylated plant protein 3-like</fullName>
    </submittedName>
</protein>
<dbReference type="InterPro" id="IPR006121">
    <property type="entry name" value="HMA_dom"/>
</dbReference>
<reference evidence="4" key="1">
    <citation type="submission" date="2025-08" db="UniProtKB">
        <authorList>
            <consortium name="RefSeq"/>
        </authorList>
    </citation>
    <scope>IDENTIFICATION</scope>
    <source>
        <tissue evidence="4">Young leaves</tissue>
    </source>
</reference>
<dbReference type="InterPro" id="IPR036163">
    <property type="entry name" value="HMA_dom_sf"/>
</dbReference>
<dbReference type="SUPFAM" id="SSF55008">
    <property type="entry name" value="HMA, heavy metal-associated domain"/>
    <property type="match status" value="2"/>
</dbReference>
<dbReference type="PROSITE" id="PS50846">
    <property type="entry name" value="HMA_2"/>
    <property type="match status" value="2"/>
</dbReference>
<feature type="region of interest" description="Disordered" evidence="1">
    <location>
        <begin position="76"/>
        <end position="109"/>
    </location>
</feature>
<accession>A0A6J1H2S6</accession>
<dbReference type="PANTHER" id="PTHR46413">
    <property type="entry name" value="HEAVY METAL-ASSOCIATED ISOPRENYLATED PLANT PROTEIN 6"/>
    <property type="match status" value="1"/>
</dbReference>
<gene>
    <name evidence="4" type="primary">LOC111459839</name>
</gene>
<feature type="domain" description="HMA" evidence="2">
    <location>
        <begin position="9"/>
        <end position="72"/>
    </location>
</feature>
<dbReference type="InterPro" id="IPR044594">
    <property type="entry name" value="HIPP01/3/5/6"/>
</dbReference>
<dbReference type="Proteomes" id="UP000504609">
    <property type="component" value="Unplaced"/>
</dbReference>
<keyword evidence="3" id="KW-1185">Reference proteome</keyword>
<sequence length="254" mass="27990">MGEKKNEDTTTAVFKIDMHCEGCANKIRKCVREIEGVERARADWEANKLTVIGKFDPAKLREKLADKTKKKIDIVSSENKKEKESKKPDEPAVGDKKPEEKKSKDKETPVTTVTLKVELHCQGCIEKIYKVVARTKGVEDMAIERQKDLVMVKGKMDVKALIENLEEKLRRKVAVVVPKKDKDDEAKGGDSSDKNKSGGDAAQPANGSGGGDGHRLDHMAVPVLGYGYGYGYGGEHLPSVQMFSDENPNACSVM</sequence>
<dbReference type="CDD" id="cd00371">
    <property type="entry name" value="HMA"/>
    <property type="match status" value="2"/>
</dbReference>
<evidence type="ECO:0000259" key="2">
    <source>
        <dbReference type="PROSITE" id="PS50846"/>
    </source>
</evidence>
<dbReference type="KEGG" id="cmos:111459839"/>
<dbReference type="RefSeq" id="XP_022958686.1">
    <property type="nucleotide sequence ID" value="XM_023102918.1"/>
</dbReference>
<evidence type="ECO:0000313" key="3">
    <source>
        <dbReference type="Proteomes" id="UP000504609"/>
    </source>
</evidence>
<feature type="compositionally biased region" description="Basic and acidic residues" evidence="1">
    <location>
        <begin position="179"/>
        <end position="197"/>
    </location>
</feature>
<organism evidence="3 4">
    <name type="scientific">Cucurbita moschata</name>
    <name type="common">Winter crookneck squash</name>
    <name type="synonym">Cucurbita pepo var. moschata</name>
    <dbReference type="NCBI Taxonomy" id="3662"/>
    <lineage>
        <taxon>Eukaryota</taxon>
        <taxon>Viridiplantae</taxon>
        <taxon>Streptophyta</taxon>
        <taxon>Embryophyta</taxon>
        <taxon>Tracheophyta</taxon>
        <taxon>Spermatophyta</taxon>
        <taxon>Magnoliopsida</taxon>
        <taxon>eudicotyledons</taxon>
        <taxon>Gunneridae</taxon>
        <taxon>Pentapetalae</taxon>
        <taxon>rosids</taxon>
        <taxon>fabids</taxon>
        <taxon>Cucurbitales</taxon>
        <taxon>Cucurbitaceae</taxon>
        <taxon>Cucurbiteae</taxon>
        <taxon>Cucurbita</taxon>
    </lineage>
</organism>
<feature type="region of interest" description="Disordered" evidence="1">
    <location>
        <begin position="179"/>
        <end position="214"/>
    </location>
</feature>
<feature type="compositionally biased region" description="Basic and acidic residues" evidence="1">
    <location>
        <begin position="76"/>
        <end position="108"/>
    </location>
</feature>